<comment type="caution">
    <text evidence="1">The sequence shown here is derived from an EMBL/GenBank/DDBJ whole genome shotgun (WGS) entry which is preliminary data.</text>
</comment>
<protein>
    <submittedName>
        <fullName evidence="1">Uncharacterized protein</fullName>
    </submittedName>
</protein>
<accession>A0ABU2NJB1</accession>
<gene>
    <name evidence="1" type="ORF">RM445_26700</name>
</gene>
<dbReference type="Proteomes" id="UP001183202">
    <property type="component" value="Unassembled WGS sequence"/>
</dbReference>
<evidence type="ECO:0000313" key="1">
    <source>
        <dbReference type="EMBL" id="MDT0353108.1"/>
    </source>
</evidence>
<dbReference type="RefSeq" id="WP_311559621.1">
    <property type="nucleotide sequence ID" value="NZ_JAVREJ010000026.1"/>
</dbReference>
<sequence>MAGTKEGAKSAAATNKAKYGADFYGRIGAIGGKKGAPVAFSPTASWPVSLAPRAVGFQNTVIPPDQRFQAAASYSLMSPPRIGRRRILP</sequence>
<name>A0ABU2NJB1_9PSEU</name>
<dbReference type="EMBL" id="JAVREJ010000026">
    <property type="protein sequence ID" value="MDT0353108.1"/>
    <property type="molecule type" value="Genomic_DNA"/>
</dbReference>
<organism evidence="1 2">
    <name type="scientific">Pseudonocardia charpentierae</name>
    <dbReference type="NCBI Taxonomy" id="3075545"/>
    <lineage>
        <taxon>Bacteria</taxon>
        <taxon>Bacillati</taxon>
        <taxon>Actinomycetota</taxon>
        <taxon>Actinomycetes</taxon>
        <taxon>Pseudonocardiales</taxon>
        <taxon>Pseudonocardiaceae</taxon>
        <taxon>Pseudonocardia</taxon>
    </lineage>
</organism>
<reference evidence="2" key="1">
    <citation type="submission" date="2023-07" db="EMBL/GenBank/DDBJ databases">
        <title>30 novel species of actinomycetes from the DSMZ collection.</title>
        <authorList>
            <person name="Nouioui I."/>
        </authorList>
    </citation>
    <scope>NUCLEOTIDE SEQUENCE [LARGE SCALE GENOMIC DNA]</scope>
    <source>
        <strain evidence="2">DSM 45834</strain>
    </source>
</reference>
<evidence type="ECO:0000313" key="2">
    <source>
        <dbReference type="Proteomes" id="UP001183202"/>
    </source>
</evidence>
<proteinExistence type="predicted"/>
<keyword evidence="2" id="KW-1185">Reference proteome</keyword>